<protein>
    <recommendedName>
        <fullName evidence="2">RNA-binding protein B4167_0118</fullName>
    </recommendedName>
    <alternativeName>
        <fullName evidence="2">Ribosomal protein eL8-like</fullName>
    </alternativeName>
</protein>
<reference evidence="5 6" key="2">
    <citation type="submission" date="2015-01" db="EMBL/GenBank/DDBJ databases">
        <title>Draft Genome Sequences of Four Bacillus thermoamylovorans Strains, Isolated From Food Products.</title>
        <authorList>
            <person name="Krawcyk A.O."/>
            <person name="Berendsen E.M."/>
            <person name="Eijlander R.T."/>
            <person name="de Jong A."/>
            <person name="Wells-Bennik M."/>
            <person name="Kuipers O.P."/>
        </authorList>
    </citation>
    <scope>NUCLEOTIDE SEQUENCE [LARGE SCALE GENOMIC DNA]</scope>
    <source>
        <strain evidence="5 6">B4167</strain>
    </source>
</reference>
<keyword evidence="7" id="KW-1185">Reference proteome</keyword>
<dbReference type="HAMAP" id="MF_00574">
    <property type="entry name" value="Ribosomal_eL8_Bact"/>
    <property type="match status" value="1"/>
</dbReference>
<evidence type="ECO:0000313" key="4">
    <source>
        <dbReference type="EMBL" id="CED99984.1"/>
    </source>
</evidence>
<dbReference type="RefSeq" id="WP_034767010.1">
    <property type="nucleotide sequence ID" value="NZ_CCRF01000006.1"/>
</dbReference>
<proteinExistence type="inferred from homology"/>
<dbReference type="Proteomes" id="UP000032076">
    <property type="component" value="Unassembled WGS sequence"/>
</dbReference>
<evidence type="ECO:0000256" key="2">
    <source>
        <dbReference type="HAMAP-Rule" id="MF_00574"/>
    </source>
</evidence>
<dbReference type="InterPro" id="IPR004038">
    <property type="entry name" value="Ribosomal_eL8/eL30/eS12/Gad45"/>
</dbReference>
<reference evidence="4 7" key="1">
    <citation type="submission" date="2014-07" db="EMBL/GenBank/DDBJ databases">
        <authorList>
            <person name="Wibberg Daniel"/>
        </authorList>
    </citation>
    <scope>NUCLEOTIDE SEQUENCE [LARGE SCALE GENOMIC DNA]</scope>
</reference>
<dbReference type="Pfam" id="PF01248">
    <property type="entry name" value="Ribosomal_L7Ae"/>
    <property type="match status" value="1"/>
</dbReference>
<dbReference type="GeneID" id="92959286"/>
<dbReference type="EMBL" id="JXLU01000140">
    <property type="protein sequence ID" value="KIO70674.1"/>
    <property type="molecule type" value="Genomic_DNA"/>
</dbReference>
<evidence type="ECO:0000313" key="5">
    <source>
        <dbReference type="EMBL" id="KIO70674.1"/>
    </source>
</evidence>
<evidence type="ECO:0000259" key="3">
    <source>
        <dbReference type="Pfam" id="PF01248"/>
    </source>
</evidence>
<dbReference type="Gene3D" id="3.30.1330.30">
    <property type="match status" value="1"/>
</dbReference>
<dbReference type="EMBL" id="CCRF01000006">
    <property type="protein sequence ID" value="CED99984.1"/>
    <property type="molecule type" value="Genomic_DNA"/>
</dbReference>
<keyword evidence="1 2" id="KW-0694">RNA-binding</keyword>
<organism evidence="4 7">
    <name type="scientific">Caldibacillus thermoamylovorans</name>
    <dbReference type="NCBI Taxonomy" id="35841"/>
    <lineage>
        <taxon>Bacteria</taxon>
        <taxon>Bacillati</taxon>
        <taxon>Bacillota</taxon>
        <taxon>Bacilli</taxon>
        <taxon>Bacillales</taxon>
        <taxon>Bacillaceae</taxon>
        <taxon>Caldibacillus</taxon>
    </lineage>
</organism>
<dbReference type="OrthoDB" id="2353623at2"/>
<dbReference type="AlphaFoldDB" id="A0A090KMS1"/>
<evidence type="ECO:0000313" key="7">
    <source>
        <dbReference type="Proteomes" id="UP000040576"/>
    </source>
</evidence>
<name>A0A090KMS1_9BACI</name>
<comment type="similarity">
    <text evidence="2">Belongs to the eukaryotic ribosomal protein eL8 family.</text>
</comment>
<dbReference type="Proteomes" id="UP000040576">
    <property type="component" value="Unassembled WGS sequence"/>
</dbReference>
<dbReference type="KEGG" id="bthv:CQJ30_00670"/>
<gene>
    <name evidence="5" type="ORF">B4167_0118</name>
    <name evidence="4" type="ORF">BT1A1_0113</name>
</gene>
<dbReference type="PATRIC" id="fig|35841.7.peg.616"/>
<feature type="domain" description="Ribosomal protein eL8/eL30/eS12/Gadd45" evidence="3">
    <location>
        <begin position="4"/>
        <end position="81"/>
    </location>
</feature>
<dbReference type="InterPro" id="IPR029064">
    <property type="entry name" value="Ribosomal_eL30-like_sf"/>
</dbReference>
<dbReference type="GO" id="GO:0003723">
    <property type="term" value="F:RNA binding"/>
    <property type="evidence" value="ECO:0007669"/>
    <property type="project" value="UniProtKB-UniRule"/>
</dbReference>
<dbReference type="NCBIfam" id="NF010125">
    <property type="entry name" value="PRK13602.1"/>
    <property type="match status" value="1"/>
</dbReference>
<evidence type="ECO:0000313" key="6">
    <source>
        <dbReference type="Proteomes" id="UP000032076"/>
    </source>
</evidence>
<evidence type="ECO:0000256" key="1">
    <source>
        <dbReference type="ARBA" id="ARBA00022884"/>
    </source>
</evidence>
<sequence>MSYEKVKQARNIKIGTKQTLKALKSGSVHEVIVASDADKKLISEIVKIANEANVPIIYVDSMEKLGKACGIDVRAATVAIMN</sequence>
<dbReference type="InterPro" id="IPR023460">
    <property type="entry name" value="RNA_bf_YbxF-like"/>
</dbReference>
<dbReference type="SUPFAM" id="SSF55315">
    <property type="entry name" value="L30e-like"/>
    <property type="match status" value="1"/>
</dbReference>
<accession>A0A090KMS1</accession>